<dbReference type="GO" id="GO:0009308">
    <property type="term" value="P:amine metabolic process"/>
    <property type="evidence" value="ECO:0007669"/>
    <property type="project" value="UniProtKB-UniRule"/>
</dbReference>
<sequence>MWYFRSSKILADQVLHPLDPLDPAEIELASLIVRSEERLKNVQQVKFMSITLIEPRKELCMSNDATREGVDRAAYVVMVNNEECSTWEIEVNLTKKTIQKWSQVLSGQPSVANEEFLQVENAIKSSPLVKAALKKRGIEDIDRLTIDPWPFGRFNLPYEGDGLRRRIMSMCFLKNKKDPNDFFYAHPIEGFSPIIDVNKMEVVHVEDLMDAEGPDAVPPVPDKTFHWRAKPENGLKPIILSQPKGPSFKVKFFINSTPTPHL</sequence>
<keyword evidence="1" id="KW-0479">Metal-binding</keyword>
<comment type="cofactor">
    <cofactor evidence="1">
        <name>Cu cation</name>
        <dbReference type="ChEBI" id="CHEBI:23378"/>
    </cofactor>
    <text evidence="1">Contains 1 topaquinone per subunit.</text>
</comment>
<protein>
    <recommendedName>
        <fullName evidence="1">Amine oxidase</fullName>
        <ecNumber evidence="1">1.4.3.-</ecNumber>
    </recommendedName>
</protein>
<dbReference type="InterPro" id="IPR015802">
    <property type="entry name" value="Cu_amine_oxidase_N3"/>
</dbReference>
<dbReference type="Gene3D" id="3.10.450.40">
    <property type="match status" value="2"/>
</dbReference>
<dbReference type="PANTHER" id="PTHR10638">
    <property type="entry name" value="COPPER AMINE OXIDASE"/>
    <property type="match status" value="1"/>
</dbReference>
<dbReference type="PANTHER" id="PTHR10638:SF41">
    <property type="entry name" value="AMINE OXIDASE"/>
    <property type="match status" value="1"/>
</dbReference>
<dbReference type="OMA" id="RRIMSMC"/>
<dbReference type="EC" id="1.4.3.-" evidence="1"/>
<dbReference type="InterPro" id="IPR015800">
    <property type="entry name" value="Cu_amine_oxidase_N2"/>
</dbReference>
<reference evidence="5" key="1">
    <citation type="submission" date="2022-11" db="UniProtKB">
        <authorList>
            <consortium name="WormBaseParasite"/>
        </authorList>
    </citation>
    <scope>IDENTIFICATION</scope>
</reference>
<dbReference type="AlphaFoldDB" id="A0A915HMX9"/>
<dbReference type="Pfam" id="PF02728">
    <property type="entry name" value="Cu_amine_oxidN3"/>
    <property type="match status" value="1"/>
</dbReference>
<comment type="similarity">
    <text evidence="1">Belongs to the copper/topaquinone oxidase family.</text>
</comment>
<keyword evidence="1" id="KW-0186">Copper</keyword>
<evidence type="ECO:0000256" key="1">
    <source>
        <dbReference type="RuleBase" id="RU000672"/>
    </source>
</evidence>
<dbReference type="Pfam" id="PF02727">
    <property type="entry name" value="Cu_amine_oxidN2"/>
    <property type="match status" value="1"/>
</dbReference>
<dbReference type="GO" id="GO:0048038">
    <property type="term" value="F:quinone binding"/>
    <property type="evidence" value="ECO:0007669"/>
    <property type="project" value="InterPro"/>
</dbReference>
<feature type="domain" description="Copper amine oxidase N3-terminal" evidence="3">
    <location>
        <begin position="109"/>
        <end position="207"/>
    </location>
</feature>
<organism evidence="4 5">
    <name type="scientific">Romanomermis culicivorax</name>
    <name type="common">Nematode worm</name>
    <dbReference type="NCBI Taxonomy" id="13658"/>
    <lineage>
        <taxon>Eukaryota</taxon>
        <taxon>Metazoa</taxon>
        <taxon>Ecdysozoa</taxon>
        <taxon>Nematoda</taxon>
        <taxon>Enoplea</taxon>
        <taxon>Dorylaimia</taxon>
        <taxon>Mermithida</taxon>
        <taxon>Mermithoidea</taxon>
        <taxon>Mermithidae</taxon>
        <taxon>Romanomermis</taxon>
    </lineage>
</organism>
<accession>A0A915HMX9</accession>
<name>A0A915HMX9_ROMCU</name>
<evidence type="ECO:0000259" key="3">
    <source>
        <dbReference type="Pfam" id="PF02728"/>
    </source>
</evidence>
<evidence type="ECO:0000313" key="4">
    <source>
        <dbReference type="Proteomes" id="UP000887565"/>
    </source>
</evidence>
<dbReference type="GO" id="GO:0005507">
    <property type="term" value="F:copper ion binding"/>
    <property type="evidence" value="ECO:0007669"/>
    <property type="project" value="InterPro"/>
</dbReference>
<evidence type="ECO:0000259" key="2">
    <source>
        <dbReference type="Pfam" id="PF02727"/>
    </source>
</evidence>
<keyword evidence="1" id="KW-0560">Oxidoreductase</keyword>
<evidence type="ECO:0000313" key="5">
    <source>
        <dbReference type="WBParaSite" id="nRc.2.0.1.t02855-RA"/>
    </source>
</evidence>
<dbReference type="GO" id="GO:0008131">
    <property type="term" value="F:primary methylamine oxidase activity"/>
    <property type="evidence" value="ECO:0007669"/>
    <property type="project" value="InterPro"/>
</dbReference>
<dbReference type="WBParaSite" id="nRc.2.0.1.t02855-RA">
    <property type="protein sequence ID" value="nRc.2.0.1.t02855-RA"/>
    <property type="gene ID" value="nRc.2.0.1.g02855"/>
</dbReference>
<dbReference type="InterPro" id="IPR016182">
    <property type="entry name" value="Cu_amine_oxidase_N-reg"/>
</dbReference>
<dbReference type="Proteomes" id="UP000887565">
    <property type="component" value="Unplaced"/>
</dbReference>
<proteinExistence type="inferred from homology"/>
<comment type="PTM">
    <text evidence="1">Topaquinone (TPQ) is generated by copper-dependent autoxidation of a specific tyrosyl residue.</text>
</comment>
<dbReference type="InterPro" id="IPR000269">
    <property type="entry name" value="Cu_amine_oxidase"/>
</dbReference>
<dbReference type="SUPFAM" id="SSF54416">
    <property type="entry name" value="Amine oxidase N-terminal region"/>
    <property type="match status" value="2"/>
</dbReference>
<keyword evidence="1" id="KW-0801">TPQ</keyword>
<feature type="domain" description="Copper amine oxidase N2-terminal" evidence="2">
    <location>
        <begin position="16"/>
        <end position="101"/>
    </location>
</feature>
<keyword evidence="4" id="KW-1185">Reference proteome</keyword>